<dbReference type="Pfam" id="PF02518">
    <property type="entry name" value="HATPase_c"/>
    <property type="match status" value="1"/>
</dbReference>
<keyword evidence="12" id="KW-0902">Two-component regulatory system</keyword>
<evidence type="ECO:0000256" key="10">
    <source>
        <dbReference type="ARBA" id="ARBA00022840"/>
    </source>
</evidence>
<dbReference type="InterPro" id="IPR050398">
    <property type="entry name" value="HssS/ArlS-like"/>
</dbReference>
<comment type="subcellular location">
    <subcellularLocation>
        <location evidence="2">Cell membrane</location>
        <topology evidence="2">Multi-pass membrane protein</topology>
    </subcellularLocation>
</comment>
<keyword evidence="11 15" id="KW-1133">Transmembrane helix</keyword>
<dbReference type="Gene3D" id="1.10.287.130">
    <property type="match status" value="1"/>
</dbReference>
<dbReference type="KEGG" id="str:Sterm_1132"/>
<evidence type="ECO:0000256" key="9">
    <source>
        <dbReference type="ARBA" id="ARBA00022777"/>
    </source>
</evidence>
<feature type="transmembrane region" description="Helical" evidence="15">
    <location>
        <begin position="7"/>
        <end position="24"/>
    </location>
</feature>
<organism evidence="18 19">
    <name type="scientific">Sebaldella termitidis (strain ATCC 33386 / NCTC 11300)</name>
    <dbReference type="NCBI Taxonomy" id="526218"/>
    <lineage>
        <taxon>Bacteria</taxon>
        <taxon>Fusobacteriati</taxon>
        <taxon>Fusobacteriota</taxon>
        <taxon>Fusobacteriia</taxon>
        <taxon>Fusobacteriales</taxon>
        <taxon>Leptotrichiaceae</taxon>
        <taxon>Sebaldella</taxon>
    </lineage>
</organism>
<dbReference type="Proteomes" id="UP000000845">
    <property type="component" value="Chromosome"/>
</dbReference>
<dbReference type="GO" id="GO:0005524">
    <property type="term" value="F:ATP binding"/>
    <property type="evidence" value="ECO:0007669"/>
    <property type="project" value="UniProtKB-KW"/>
</dbReference>
<comment type="catalytic activity">
    <reaction evidence="1">
        <text>ATP + protein L-histidine = ADP + protein N-phospho-L-histidine.</text>
        <dbReference type="EC" id="2.7.13.3"/>
    </reaction>
</comment>
<evidence type="ECO:0000256" key="8">
    <source>
        <dbReference type="ARBA" id="ARBA00022741"/>
    </source>
</evidence>
<reference evidence="19" key="1">
    <citation type="submission" date="2009-09" db="EMBL/GenBank/DDBJ databases">
        <title>The complete chromosome of Sebaldella termitidis ATCC 33386.</title>
        <authorList>
            <consortium name="US DOE Joint Genome Institute (JGI-PGF)"/>
            <person name="Lucas S."/>
            <person name="Copeland A."/>
            <person name="Lapidus A."/>
            <person name="Glavina del Rio T."/>
            <person name="Dalin E."/>
            <person name="Tice H."/>
            <person name="Bruce D."/>
            <person name="Goodwin L."/>
            <person name="Pitluck S."/>
            <person name="Kyrpides N."/>
            <person name="Mavromatis K."/>
            <person name="Ivanova N."/>
            <person name="Mikhailova N."/>
            <person name="Sims D."/>
            <person name="Meincke L."/>
            <person name="Brettin T."/>
            <person name="Detter J.C."/>
            <person name="Han C."/>
            <person name="Larimer F."/>
            <person name="Land M."/>
            <person name="Hauser L."/>
            <person name="Markowitz V."/>
            <person name="Cheng J.F."/>
            <person name="Hugenholtz P."/>
            <person name="Woyke T."/>
            <person name="Wu D."/>
            <person name="Eisen J.A."/>
        </authorList>
    </citation>
    <scope>NUCLEOTIDE SEQUENCE [LARGE SCALE GENOMIC DNA]</scope>
    <source>
        <strain evidence="19">ATCC 33386 / NCTC 11300</strain>
    </source>
</reference>
<evidence type="ECO:0000259" key="16">
    <source>
        <dbReference type="PROSITE" id="PS50109"/>
    </source>
</evidence>
<dbReference type="RefSeq" id="WP_012860596.1">
    <property type="nucleotide sequence ID" value="NC_013517.1"/>
</dbReference>
<dbReference type="InterPro" id="IPR003594">
    <property type="entry name" value="HATPase_dom"/>
</dbReference>
<evidence type="ECO:0000256" key="2">
    <source>
        <dbReference type="ARBA" id="ARBA00004651"/>
    </source>
</evidence>
<keyword evidence="4" id="KW-1003">Cell membrane</keyword>
<evidence type="ECO:0000313" key="18">
    <source>
        <dbReference type="EMBL" id="ACZ08000.1"/>
    </source>
</evidence>
<dbReference type="SUPFAM" id="SSF47384">
    <property type="entry name" value="Homodimeric domain of signal transducing histidine kinase"/>
    <property type="match status" value="1"/>
</dbReference>
<gene>
    <name evidence="18" type="ordered locus">Sterm_1132</name>
</gene>
<dbReference type="PANTHER" id="PTHR45528:SF1">
    <property type="entry name" value="SENSOR HISTIDINE KINASE CPXA"/>
    <property type="match status" value="1"/>
</dbReference>
<sequence>MKIIYKIFFFTMLLIISTITFGILSNKLFLNSYYVALREKDLMRIASTLDTRKLIPVEKKSIDIDDETSYHFIPRRMLEDTRNKTTKAFKKNNYEFEILRFSRGPTWLKLIIRKTPEGQYALITPLEQVENAVEVSNTFYVYVGLISLVFSIPLVMIFSRYLSKKITLINGNIKEIINLNFSEKLDLHTRDEFGETANNLNLLSQTLENNLQNLKNMNVELQQDIDYERKKDQDTKNFITAITHELKTPITIMNTHAEFIAGGYADTVEELQEYAGEIINEGQHMTKLIDSLLVLLKSSSLLHEFQYEVFELREFINSILLKYKVDFDAKNILLDFNVPKIMVNSNRTLLLQVLTNLISNAISFVPDDGTGIIRVHSFSKGNYLTIEIINNGPLIPEEVIDKIWKPFFKEDDSRSRKYGGTGLGLAIVKGILEKLNCDSGVVNTENGVKFWFDIEKAV</sequence>
<evidence type="ECO:0000256" key="7">
    <source>
        <dbReference type="ARBA" id="ARBA00022692"/>
    </source>
</evidence>
<dbReference type="InterPro" id="IPR003661">
    <property type="entry name" value="HisK_dim/P_dom"/>
</dbReference>
<evidence type="ECO:0000313" key="19">
    <source>
        <dbReference type="Proteomes" id="UP000000845"/>
    </source>
</evidence>
<evidence type="ECO:0000256" key="5">
    <source>
        <dbReference type="ARBA" id="ARBA00022553"/>
    </source>
</evidence>
<evidence type="ECO:0000256" key="1">
    <source>
        <dbReference type="ARBA" id="ARBA00000085"/>
    </source>
</evidence>
<dbReference type="AlphaFoldDB" id="D1AFW5"/>
<protein>
    <recommendedName>
        <fullName evidence="3">histidine kinase</fullName>
        <ecNumber evidence="3">2.7.13.3</ecNumber>
    </recommendedName>
</protein>
<dbReference type="PRINTS" id="PR00344">
    <property type="entry name" value="BCTRLSENSOR"/>
</dbReference>
<keyword evidence="5" id="KW-0597">Phosphoprotein</keyword>
<proteinExistence type="predicted"/>
<evidence type="ECO:0000256" key="11">
    <source>
        <dbReference type="ARBA" id="ARBA00022989"/>
    </source>
</evidence>
<dbReference type="EC" id="2.7.13.3" evidence="3"/>
<dbReference type="SMART" id="SM00387">
    <property type="entry name" value="HATPase_c"/>
    <property type="match status" value="1"/>
</dbReference>
<evidence type="ECO:0000256" key="4">
    <source>
        <dbReference type="ARBA" id="ARBA00022475"/>
    </source>
</evidence>
<evidence type="ECO:0000256" key="14">
    <source>
        <dbReference type="SAM" id="Coils"/>
    </source>
</evidence>
<dbReference type="SMART" id="SM00388">
    <property type="entry name" value="HisKA"/>
    <property type="match status" value="1"/>
</dbReference>
<evidence type="ECO:0000256" key="12">
    <source>
        <dbReference type="ARBA" id="ARBA00023012"/>
    </source>
</evidence>
<dbReference type="EMBL" id="CP001739">
    <property type="protein sequence ID" value="ACZ08000.1"/>
    <property type="molecule type" value="Genomic_DNA"/>
</dbReference>
<dbReference type="PROSITE" id="PS50885">
    <property type="entry name" value="HAMP"/>
    <property type="match status" value="1"/>
</dbReference>
<feature type="transmembrane region" description="Helical" evidence="15">
    <location>
        <begin position="139"/>
        <end position="158"/>
    </location>
</feature>
<keyword evidence="10" id="KW-0067">ATP-binding</keyword>
<evidence type="ECO:0000256" key="15">
    <source>
        <dbReference type="SAM" id="Phobius"/>
    </source>
</evidence>
<feature type="coiled-coil region" evidence="14">
    <location>
        <begin position="197"/>
        <end position="231"/>
    </location>
</feature>
<dbReference type="SUPFAM" id="SSF55874">
    <property type="entry name" value="ATPase domain of HSP90 chaperone/DNA topoisomerase II/histidine kinase"/>
    <property type="match status" value="1"/>
</dbReference>
<dbReference type="eggNOG" id="COG2205">
    <property type="taxonomic scope" value="Bacteria"/>
</dbReference>
<dbReference type="InterPro" id="IPR036890">
    <property type="entry name" value="HATPase_C_sf"/>
</dbReference>
<keyword evidence="14" id="KW-0175">Coiled coil</keyword>
<feature type="domain" description="HAMP" evidence="17">
    <location>
        <begin position="160"/>
        <end position="212"/>
    </location>
</feature>
<dbReference type="CDD" id="cd00082">
    <property type="entry name" value="HisKA"/>
    <property type="match status" value="1"/>
</dbReference>
<dbReference type="Gene3D" id="6.10.340.10">
    <property type="match status" value="1"/>
</dbReference>
<dbReference type="GO" id="GO:0005886">
    <property type="term" value="C:plasma membrane"/>
    <property type="evidence" value="ECO:0007669"/>
    <property type="project" value="UniProtKB-SubCell"/>
</dbReference>
<dbReference type="InterPro" id="IPR036097">
    <property type="entry name" value="HisK_dim/P_sf"/>
</dbReference>
<accession>D1AFW5</accession>
<keyword evidence="7 15" id="KW-0812">Transmembrane</keyword>
<evidence type="ECO:0000259" key="17">
    <source>
        <dbReference type="PROSITE" id="PS50885"/>
    </source>
</evidence>
<keyword evidence="8" id="KW-0547">Nucleotide-binding</keyword>
<dbReference type="PROSITE" id="PS50109">
    <property type="entry name" value="HIS_KIN"/>
    <property type="match status" value="1"/>
</dbReference>
<feature type="domain" description="Histidine kinase" evidence="16">
    <location>
        <begin position="241"/>
        <end position="458"/>
    </location>
</feature>
<dbReference type="eggNOG" id="COG5002">
    <property type="taxonomic scope" value="Bacteria"/>
</dbReference>
<keyword evidence="6" id="KW-0808">Transferase</keyword>
<reference evidence="18 19" key="2">
    <citation type="journal article" date="2010" name="Stand. Genomic Sci.">
        <title>Complete genome sequence of Sebaldella termitidis type strain (NCTC 11300).</title>
        <authorList>
            <person name="Harmon-Smith M."/>
            <person name="Celia L."/>
            <person name="Chertkov O."/>
            <person name="Lapidus A."/>
            <person name="Copeland A."/>
            <person name="Glavina Del Rio T."/>
            <person name="Nolan M."/>
            <person name="Lucas S."/>
            <person name="Tice H."/>
            <person name="Cheng J.F."/>
            <person name="Han C."/>
            <person name="Detter J.C."/>
            <person name="Bruce D."/>
            <person name="Goodwin L."/>
            <person name="Pitluck S."/>
            <person name="Pati A."/>
            <person name="Liolios K."/>
            <person name="Ivanova N."/>
            <person name="Mavromatis K."/>
            <person name="Mikhailova N."/>
            <person name="Chen A."/>
            <person name="Palaniappan K."/>
            <person name="Land M."/>
            <person name="Hauser L."/>
            <person name="Chang Y.J."/>
            <person name="Jeffries C.D."/>
            <person name="Brettin T."/>
            <person name="Goker M."/>
            <person name="Beck B."/>
            <person name="Bristow J."/>
            <person name="Eisen J.A."/>
            <person name="Markowitz V."/>
            <person name="Hugenholtz P."/>
            <person name="Kyrpides N.C."/>
            <person name="Klenk H.P."/>
            <person name="Chen F."/>
        </authorList>
    </citation>
    <scope>NUCLEOTIDE SEQUENCE [LARGE SCALE GENOMIC DNA]</scope>
    <source>
        <strain evidence="19">ATCC 33386 / NCTC 11300</strain>
    </source>
</reference>
<dbReference type="InterPro" id="IPR004358">
    <property type="entry name" value="Sig_transdc_His_kin-like_C"/>
</dbReference>
<evidence type="ECO:0000256" key="3">
    <source>
        <dbReference type="ARBA" id="ARBA00012438"/>
    </source>
</evidence>
<dbReference type="HOGENOM" id="CLU_000445_89_6_0"/>
<name>D1AFW5_SEBTE</name>
<dbReference type="Gene3D" id="3.30.565.10">
    <property type="entry name" value="Histidine kinase-like ATPase, C-terminal domain"/>
    <property type="match status" value="1"/>
</dbReference>
<keyword evidence="13 15" id="KW-0472">Membrane</keyword>
<dbReference type="PANTHER" id="PTHR45528">
    <property type="entry name" value="SENSOR HISTIDINE KINASE CPXA"/>
    <property type="match status" value="1"/>
</dbReference>
<dbReference type="GO" id="GO:0000155">
    <property type="term" value="F:phosphorelay sensor kinase activity"/>
    <property type="evidence" value="ECO:0007669"/>
    <property type="project" value="InterPro"/>
</dbReference>
<dbReference type="InterPro" id="IPR003660">
    <property type="entry name" value="HAMP_dom"/>
</dbReference>
<keyword evidence="19" id="KW-1185">Reference proteome</keyword>
<evidence type="ECO:0000256" key="13">
    <source>
        <dbReference type="ARBA" id="ARBA00023136"/>
    </source>
</evidence>
<evidence type="ECO:0000256" key="6">
    <source>
        <dbReference type="ARBA" id="ARBA00022679"/>
    </source>
</evidence>
<keyword evidence="9 18" id="KW-0418">Kinase</keyword>
<dbReference type="Pfam" id="PF00512">
    <property type="entry name" value="HisKA"/>
    <property type="match status" value="1"/>
</dbReference>
<dbReference type="InterPro" id="IPR005467">
    <property type="entry name" value="His_kinase_dom"/>
</dbReference>
<dbReference type="STRING" id="526218.Sterm_1132"/>